<dbReference type="SUPFAM" id="SSF63380">
    <property type="entry name" value="Riboflavin synthase domain-like"/>
    <property type="match status" value="1"/>
</dbReference>
<protein>
    <submittedName>
        <fullName evidence="2">Oxidoreductase</fullName>
    </submittedName>
</protein>
<dbReference type="EMBL" id="CP048685">
    <property type="protein sequence ID" value="QPJ61194.1"/>
    <property type="molecule type" value="Genomic_DNA"/>
</dbReference>
<dbReference type="PANTHER" id="PTHR47354:SF5">
    <property type="entry name" value="PROTEIN RFBI"/>
    <property type="match status" value="1"/>
</dbReference>
<organism evidence="2 3">
    <name type="scientific">Candidatus Nitronauta litoralis</name>
    <dbReference type="NCBI Taxonomy" id="2705533"/>
    <lineage>
        <taxon>Bacteria</taxon>
        <taxon>Pseudomonadati</taxon>
        <taxon>Nitrospinota/Tectimicrobiota group</taxon>
        <taxon>Nitrospinota</taxon>
        <taxon>Nitrospinia</taxon>
        <taxon>Nitrospinales</taxon>
        <taxon>Nitrospinaceae</taxon>
        <taxon>Candidatus Nitronauta</taxon>
    </lineage>
</organism>
<proteinExistence type="predicted"/>
<gene>
    <name evidence="2" type="ORF">G3M70_04535</name>
</gene>
<dbReference type="KEGG" id="nli:G3M70_04535"/>
<sequence length="213" mass="23759">MRHKVLSVRDISPTTYVLRLERNGFEFTPGQCVNLGLPGTGVNREYSTYSGAGSEFLEFLIKEVPEGTVSPKLRAATPGTEVDLHGPYGSFVLDPQKITNSKFVFIASGTGIAPFHSFVTSYPELDCQIIHGIRHAVDRCDIEDFDSDRLVTCVSREPLEGRQGRVTDYLKETSLETESFYYLCGNQAMIYDVYDLLRQGGVSGDKIFTEAFF</sequence>
<dbReference type="InterPro" id="IPR017938">
    <property type="entry name" value="Riboflavin_synthase-like_b-brl"/>
</dbReference>
<dbReference type="InterPro" id="IPR039261">
    <property type="entry name" value="FNR_nucleotide-bd"/>
</dbReference>
<dbReference type="SUPFAM" id="SSF52343">
    <property type="entry name" value="Ferredoxin reductase-like, C-terminal NADP-linked domain"/>
    <property type="match status" value="1"/>
</dbReference>
<dbReference type="Gene3D" id="2.40.30.10">
    <property type="entry name" value="Translation factors"/>
    <property type="match status" value="1"/>
</dbReference>
<dbReference type="AlphaFoldDB" id="A0A7T0BUD4"/>
<dbReference type="Pfam" id="PF00175">
    <property type="entry name" value="NAD_binding_1"/>
    <property type="match status" value="1"/>
</dbReference>
<dbReference type="GO" id="GO:0016491">
    <property type="term" value="F:oxidoreductase activity"/>
    <property type="evidence" value="ECO:0007669"/>
    <property type="project" value="InterPro"/>
</dbReference>
<accession>A0A7T0BUD4</accession>
<dbReference type="InterPro" id="IPR008333">
    <property type="entry name" value="Cbr1-like_FAD-bd_dom"/>
</dbReference>
<dbReference type="Gene3D" id="3.40.50.80">
    <property type="entry name" value="Nucleotide-binding domain of ferredoxin-NADP reductase (FNR) module"/>
    <property type="match status" value="1"/>
</dbReference>
<dbReference type="Proteomes" id="UP000594688">
    <property type="component" value="Chromosome"/>
</dbReference>
<feature type="domain" description="FAD-binding FR-type" evidence="1">
    <location>
        <begin position="1"/>
        <end position="94"/>
    </location>
</feature>
<dbReference type="InterPro" id="IPR017927">
    <property type="entry name" value="FAD-bd_FR_type"/>
</dbReference>
<dbReference type="Pfam" id="PF00970">
    <property type="entry name" value="FAD_binding_6"/>
    <property type="match status" value="1"/>
</dbReference>
<evidence type="ECO:0000313" key="3">
    <source>
        <dbReference type="Proteomes" id="UP000594688"/>
    </source>
</evidence>
<dbReference type="InterPro" id="IPR050415">
    <property type="entry name" value="MRET"/>
</dbReference>
<evidence type="ECO:0000313" key="2">
    <source>
        <dbReference type="EMBL" id="QPJ61194.1"/>
    </source>
</evidence>
<evidence type="ECO:0000259" key="1">
    <source>
        <dbReference type="PROSITE" id="PS51384"/>
    </source>
</evidence>
<dbReference type="PROSITE" id="PS51384">
    <property type="entry name" value="FAD_FR"/>
    <property type="match status" value="1"/>
</dbReference>
<name>A0A7T0BUD4_9BACT</name>
<dbReference type="InterPro" id="IPR001433">
    <property type="entry name" value="OxRdtase_FAD/NAD-bd"/>
</dbReference>
<dbReference type="PRINTS" id="PR00410">
    <property type="entry name" value="PHEHYDRXLASE"/>
</dbReference>
<reference evidence="2 3" key="1">
    <citation type="submission" date="2020-02" db="EMBL/GenBank/DDBJ databases">
        <title>Genomic and physiological characterization of two novel Nitrospinaceae genera.</title>
        <authorList>
            <person name="Mueller A.J."/>
            <person name="Jung M.-Y."/>
            <person name="Strachan C.R."/>
            <person name="Herbold C.W."/>
            <person name="Kirkegaard R.H."/>
            <person name="Daims H."/>
        </authorList>
    </citation>
    <scope>NUCLEOTIDE SEQUENCE [LARGE SCALE GENOMIC DNA]</scope>
    <source>
        <strain evidence="2">EB</strain>
    </source>
</reference>
<dbReference type="PANTHER" id="PTHR47354">
    <property type="entry name" value="NADH OXIDOREDUCTASE HCR"/>
    <property type="match status" value="1"/>
</dbReference>